<organism evidence="1 2">
    <name type="scientific">Brassica cretica</name>
    <name type="common">Mustard</name>
    <dbReference type="NCBI Taxonomy" id="69181"/>
    <lineage>
        <taxon>Eukaryota</taxon>
        <taxon>Viridiplantae</taxon>
        <taxon>Streptophyta</taxon>
        <taxon>Embryophyta</taxon>
        <taxon>Tracheophyta</taxon>
        <taxon>Spermatophyta</taxon>
        <taxon>Magnoliopsida</taxon>
        <taxon>eudicotyledons</taxon>
        <taxon>Gunneridae</taxon>
        <taxon>Pentapetalae</taxon>
        <taxon>rosids</taxon>
        <taxon>malvids</taxon>
        <taxon>Brassicales</taxon>
        <taxon>Brassicaceae</taxon>
        <taxon>Brassiceae</taxon>
        <taxon>Brassica</taxon>
    </lineage>
</organism>
<dbReference type="EMBL" id="QGKX02001347">
    <property type="protein sequence ID" value="KAF3524471.1"/>
    <property type="molecule type" value="Genomic_DNA"/>
</dbReference>
<dbReference type="Proteomes" id="UP000712600">
    <property type="component" value="Unassembled WGS sequence"/>
</dbReference>
<name>A0A8S9PXU3_BRACR</name>
<sequence length="95" mass="11086">MEPKSLDQEGNLAPTSLEEIWHPSFYTGKPRRFVNNMDMSIAVLRAFISKRKQEHEAMLSKRARSSGKVSEKDASFQWCFLFPSFKVRELCFHCN</sequence>
<protein>
    <submittedName>
        <fullName evidence="1">Uncharacterized protein</fullName>
    </submittedName>
</protein>
<accession>A0A8S9PXU3</accession>
<dbReference type="AlphaFoldDB" id="A0A8S9PXU3"/>
<gene>
    <name evidence="1" type="ORF">F2Q69_00048946</name>
</gene>
<evidence type="ECO:0000313" key="1">
    <source>
        <dbReference type="EMBL" id="KAF3524471.1"/>
    </source>
</evidence>
<proteinExistence type="predicted"/>
<comment type="caution">
    <text evidence="1">The sequence shown here is derived from an EMBL/GenBank/DDBJ whole genome shotgun (WGS) entry which is preliminary data.</text>
</comment>
<reference evidence="1" key="1">
    <citation type="submission" date="2019-12" db="EMBL/GenBank/DDBJ databases">
        <title>Genome sequencing and annotation of Brassica cretica.</title>
        <authorList>
            <person name="Studholme D.J."/>
            <person name="Sarris P."/>
        </authorList>
    </citation>
    <scope>NUCLEOTIDE SEQUENCE</scope>
    <source>
        <strain evidence="1">PFS-109/04</strain>
        <tissue evidence="1">Leaf</tissue>
    </source>
</reference>
<evidence type="ECO:0000313" key="2">
    <source>
        <dbReference type="Proteomes" id="UP000712600"/>
    </source>
</evidence>